<dbReference type="CDD" id="cd16326">
    <property type="entry name" value="LolB"/>
    <property type="match status" value="1"/>
</dbReference>
<evidence type="ECO:0000256" key="9">
    <source>
        <dbReference type="ARBA" id="ARBA00023139"/>
    </source>
</evidence>
<gene>
    <name evidence="13 15" type="primary">lolB</name>
    <name evidence="15" type="ORF">FU658_05075</name>
</gene>
<dbReference type="Gene3D" id="2.50.20.10">
    <property type="entry name" value="Lipoprotein localisation LolA/LolB/LppX"/>
    <property type="match status" value="1"/>
</dbReference>
<comment type="similarity">
    <text evidence="2 13">Belongs to the LolB family.</text>
</comment>
<accession>A0A5C8KZE8</accession>
<evidence type="ECO:0000256" key="11">
    <source>
        <dbReference type="ARBA" id="ARBA00023237"/>
    </source>
</evidence>
<feature type="signal peptide" evidence="14">
    <location>
        <begin position="1"/>
        <end position="23"/>
    </location>
</feature>
<evidence type="ECO:0000256" key="6">
    <source>
        <dbReference type="ARBA" id="ARBA00022729"/>
    </source>
</evidence>
<dbReference type="Pfam" id="PF03550">
    <property type="entry name" value="LolB"/>
    <property type="match status" value="1"/>
</dbReference>
<dbReference type="GO" id="GO:0015031">
    <property type="term" value="P:protein transport"/>
    <property type="evidence" value="ECO:0007669"/>
    <property type="project" value="UniProtKB-KW"/>
</dbReference>
<reference evidence="15 16" key="1">
    <citation type="submission" date="2019-08" db="EMBL/GenBank/DDBJ databases">
        <authorList>
            <person name="Karlyshev A.V."/>
        </authorList>
    </citation>
    <scope>NUCLEOTIDE SEQUENCE [LARGE SCALE GENOMIC DNA]</scope>
    <source>
        <strain evidence="15 16">Alg18-2.2</strain>
    </source>
</reference>
<dbReference type="OrthoDB" id="9797618at2"/>
<sequence>MNPHLRLALSLLPLMLLLACVRAPVRIDADDALLAGQQVREATLERQGAWTLVGRIAVSDGQDGGSGRIQWAQDGERFDIRLSAPVSRQSWRLSGQPGAARLEGLEGGPLDGPDAEALLYEATGWLIPLADMARWARGMRGDGVARVSFDERGLPSLIEQAGWAIEYRDWVDAGDPRLPRRVFAERGQARVRLQVERWEATGG</sequence>
<keyword evidence="11 13" id="KW-0998">Cell outer membrane</keyword>
<evidence type="ECO:0000256" key="14">
    <source>
        <dbReference type="SAM" id="SignalP"/>
    </source>
</evidence>
<dbReference type="PROSITE" id="PS51257">
    <property type="entry name" value="PROKAR_LIPOPROTEIN"/>
    <property type="match status" value="1"/>
</dbReference>
<dbReference type="GO" id="GO:0009279">
    <property type="term" value="C:cell outer membrane"/>
    <property type="evidence" value="ECO:0007669"/>
    <property type="project" value="UniProtKB-SubCell"/>
</dbReference>
<keyword evidence="16" id="KW-1185">Reference proteome</keyword>
<comment type="subunit">
    <text evidence="3 13">Monomer.</text>
</comment>
<evidence type="ECO:0000256" key="7">
    <source>
        <dbReference type="ARBA" id="ARBA00022927"/>
    </source>
</evidence>
<keyword evidence="6 13" id="KW-0732">Signal</keyword>
<keyword evidence="5 13" id="KW-0813">Transport</keyword>
<dbReference type="InterPro" id="IPR029046">
    <property type="entry name" value="LolA/LolB/LppX"/>
</dbReference>
<proteinExistence type="inferred from homology"/>
<dbReference type="EMBL" id="VRTS01000002">
    <property type="protein sequence ID" value="TXK65143.1"/>
    <property type="molecule type" value="Genomic_DNA"/>
</dbReference>
<evidence type="ECO:0000256" key="4">
    <source>
        <dbReference type="ARBA" id="ARBA00016202"/>
    </source>
</evidence>
<evidence type="ECO:0000313" key="15">
    <source>
        <dbReference type="EMBL" id="TXK65143.1"/>
    </source>
</evidence>
<comment type="subcellular location">
    <subcellularLocation>
        <location evidence="1 13">Cell outer membrane</location>
        <topology evidence="1 13">Lipid-anchor</topology>
    </subcellularLocation>
</comment>
<evidence type="ECO:0000256" key="5">
    <source>
        <dbReference type="ARBA" id="ARBA00022448"/>
    </source>
</evidence>
<evidence type="ECO:0000313" key="16">
    <source>
        <dbReference type="Proteomes" id="UP000321248"/>
    </source>
</evidence>
<evidence type="ECO:0000256" key="1">
    <source>
        <dbReference type="ARBA" id="ARBA00004459"/>
    </source>
</evidence>
<dbReference type="GO" id="GO:0044874">
    <property type="term" value="P:lipoprotein localization to outer membrane"/>
    <property type="evidence" value="ECO:0007669"/>
    <property type="project" value="UniProtKB-UniRule"/>
</dbReference>
<comment type="caution">
    <text evidence="15">The sequence shown here is derived from an EMBL/GenBank/DDBJ whole genome shotgun (WGS) entry which is preliminary data.</text>
</comment>
<dbReference type="SUPFAM" id="SSF89392">
    <property type="entry name" value="Prokaryotic lipoproteins and lipoprotein localization factors"/>
    <property type="match status" value="1"/>
</dbReference>
<keyword evidence="8 13" id="KW-0472">Membrane</keyword>
<protein>
    <recommendedName>
        <fullName evidence="4 13">Outer-membrane lipoprotein LolB</fullName>
    </recommendedName>
</protein>
<evidence type="ECO:0000256" key="10">
    <source>
        <dbReference type="ARBA" id="ARBA00023186"/>
    </source>
</evidence>
<name>A0A5C8KZE8_9GAMM</name>
<evidence type="ECO:0000256" key="12">
    <source>
        <dbReference type="ARBA" id="ARBA00023288"/>
    </source>
</evidence>
<feature type="chain" id="PRO_5022998546" description="Outer-membrane lipoprotein LolB" evidence="14">
    <location>
        <begin position="24"/>
        <end position="203"/>
    </location>
</feature>
<keyword evidence="12 13" id="KW-0449">Lipoprotein</keyword>
<keyword evidence="9 13" id="KW-0564">Palmitate</keyword>
<dbReference type="RefSeq" id="WP_147891063.1">
    <property type="nucleotide sequence ID" value="NZ_VRTS01000002.1"/>
</dbReference>
<dbReference type="Proteomes" id="UP000321248">
    <property type="component" value="Unassembled WGS sequence"/>
</dbReference>
<evidence type="ECO:0000256" key="2">
    <source>
        <dbReference type="ARBA" id="ARBA00009696"/>
    </source>
</evidence>
<dbReference type="HAMAP" id="MF_00233">
    <property type="entry name" value="LolB"/>
    <property type="match status" value="1"/>
</dbReference>
<dbReference type="NCBIfam" id="TIGR00548">
    <property type="entry name" value="lolB"/>
    <property type="match status" value="1"/>
</dbReference>
<keyword evidence="10 13" id="KW-0143">Chaperone</keyword>
<dbReference type="InterPro" id="IPR004565">
    <property type="entry name" value="OM_lipoprot_LolB"/>
</dbReference>
<dbReference type="AlphaFoldDB" id="A0A5C8KZE8"/>
<evidence type="ECO:0000256" key="13">
    <source>
        <dbReference type="HAMAP-Rule" id="MF_00233"/>
    </source>
</evidence>
<organism evidence="15 16">
    <name type="scientific">Alkalisalibacterium limincola</name>
    <dbReference type="NCBI Taxonomy" id="2699169"/>
    <lineage>
        <taxon>Bacteria</taxon>
        <taxon>Pseudomonadati</taxon>
        <taxon>Pseudomonadota</taxon>
        <taxon>Gammaproteobacteria</taxon>
        <taxon>Lysobacterales</taxon>
        <taxon>Lysobacteraceae</taxon>
        <taxon>Alkalisalibacterium</taxon>
    </lineage>
</organism>
<keyword evidence="7 13" id="KW-0653">Protein transport</keyword>
<comment type="function">
    <text evidence="13">Plays a critical role in the incorporation of lipoproteins in the outer membrane after they are released by the LolA protein.</text>
</comment>
<evidence type="ECO:0000256" key="8">
    <source>
        <dbReference type="ARBA" id="ARBA00023136"/>
    </source>
</evidence>
<evidence type="ECO:0000256" key="3">
    <source>
        <dbReference type="ARBA" id="ARBA00011245"/>
    </source>
</evidence>